<evidence type="ECO:0000256" key="5">
    <source>
        <dbReference type="ARBA" id="ARBA00022692"/>
    </source>
</evidence>
<keyword evidence="11" id="KW-0325">Glycoprotein</keyword>
<dbReference type="FunFam" id="1.20.1070.10:FF:000163">
    <property type="entry name" value="Thromboxane A2 receptor"/>
    <property type="match status" value="1"/>
</dbReference>
<evidence type="ECO:0000256" key="7">
    <source>
        <dbReference type="ARBA" id="ARBA00023040"/>
    </source>
</evidence>
<reference evidence="16" key="3">
    <citation type="submission" date="2025-08" db="UniProtKB">
        <authorList>
            <consortium name="Ensembl"/>
        </authorList>
    </citation>
    <scope>IDENTIFICATION</scope>
</reference>
<dbReference type="Pfam" id="PF00001">
    <property type="entry name" value="7tm_1"/>
    <property type="match status" value="1"/>
</dbReference>
<dbReference type="Proteomes" id="UP000018467">
    <property type="component" value="Unassembled WGS sequence"/>
</dbReference>
<keyword evidence="6 14" id="KW-1133">Transmembrane helix</keyword>
<evidence type="ECO:0000256" key="6">
    <source>
        <dbReference type="ARBA" id="ARBA00022989"/>
    </source>
</evidence>
<dbReference type="Gene3D" id="1.20.1070.10">
    <property type="entry name" value="Rhodopsin 7-helix transmembrane proteins"/>
    <property type="match status" value="1"/>
</dbReference>
<reference evidence="17" key="2">
    <citation type="journal article" date="2014" name="Nat. Commun.">
        <title>The cavefish genome reveals candidate genes for eye loss.</title>
        <authorList>
            <person name="McGaugh S.E."/>
            <person name="Gross J.B."/>
            <person name="Aken B."/>
            <person name="Blin M."/>
            <person name="Borowsky R."/>
            <person name="Chalopin D."/>
            <person name="Hinaux H."/>
            <person name="Jeffery W.R."/>
            <person name="Keene A."/>
            <person name="Ma L."/>
            <person name="Minx P."/>
            <person name="Murphy D."/>
            <person name="O'Quin K.E."/>
            <person name="Retaux S."/>
            <person name="Rohner N."/>
            <person name="Searle S.M."/>
            <person name="Stahl B.A."/>
            <person name="Tabin C."/>
            <person name="Volff J.N."/>
            <person name="Yoshizawa M."/>
            <person name="Warren W.C."/>
        </authorList>
    </citation>
    <scope>NUCLEOTIDE SEQUENCE [LARGE SCALE GENOMIC DNA]</scope>
    <source>
        <strain evidence="17">female</strain>
    </source>
</reference>
<reference evidence="16" key="4">
    <citation type="submission" date="2025-09" db="UniProtKB">
        <authorList>
            <consortium name="Ensembl"/>
        </authorList>
    </citation>
    <scope>IDENTIFICATION</scope>
</reference>
<proteinExistence type="predicted"/>
<dbReference type="OrthoDB" id="5959154at2759"/>
<dbReference type="PANTHER" id="PTHR11866">
    <property type="entry name" value="G-PROTEIN COUPLED RECEPTOR FAMILY 1 MEMBER"/>
    <property type="match status" value="1"/>
</dbReference>
<feature type="transmembrane region" description="Helical" evidence="14">
    <location>
        <begin position="166"/>
        <end position="193"/>
    </location>
</feature>
<evidence type="ECO:0000256" key="13">
    <source>
        <dbReference type="ARBA" id="ARBA00029815"/>
    </source>
</evidence>
<dbReference type="CTD" id="100003535"/>
<evidence type="ECO:0000256" key="4">
    <source>
        <dbReference type="ARBA" id="ARBA00022553"/>
    </source>
</evidence>
<keyword evidence="3" id="KW-1003">Cell membrane</keyword>
<keyword evidence="9" id="KW-1015">Disulfide bond</keyword>
<dbReference type="Bgee" id="ENSAMXG00000043345">
    <property type="expression patterns" value="Expressed in ovary and 4 other cell types or tissues"/>
</dbReference>
<keyword evidence="4" id="KW-0597">Phosphoprotein</keyword>
<feature type="transmembrane region" description="Helical" evidence="14">
    <location>
        <begin position="276"/>
        <end position="296"/>
    </location>
</feature>
<dbReference type="InterPro" id="IPR001105">
    <property type="entry name" value="Thbox_rcpt"/>
</dbReference>
<evidence type="ECO:0000256" key="14">
    <source>
        <dbReference type="SAM" id="Phobius"/>
    </source>
</evidence>
<dbReference type="GO" id="GO:0005886">
    <property type="term" value="C:plasma membrane"/>
    <property type="evidence" value="ECO:0007669"/>
    <property type="project" value="UniProtKB-SubCell"/>
</dbReference>
<evidence type="ECO:0000256" key="8">
    <source>
        <dbReference type="ARBA" id="ARBA00023136"/>
    </source>
</evidence>
<evidence type="ECO:0000256" key="3">
    <source>
        <dbReference type="ARBA" id="ARBA00022475"/>
    </source>
</evidence>
<sequence>MDTVVTSAGPFIWQHSADLNISALYSNSSASSPQSPPNYGLSYFTMTFGALSNLTALAILAKSYTRFHRRAKTPFLLLAAALLLTDLTGHLVTGGFGLYLHLQKVQRQRAASRVTEPTQAFCKLFGACMVFFGLSPLLLGCAMAVERCLGITQSLQHSAVVTTAHIRLSVLLLFAVALTLAALPLLGVGSYKLQFPGTWCFLPVQGSLSTADVSLVLIFSSLGLVALTVSVFCNTTSGLTLLQARFSNQGLQPTTSRRHGQSSSLQSLDVEMMVQLAVVNVVSWVCWSPFLIYIIISVRHFYRGTTRQYEQPMFLLTLRMASWNQILDPWVYILLRRAVLCRLCGLVRPNRPILTQTSYCTGSERQNIHLR</sequence>
<evidence type="ECO:0000313" key="17">
    <source>
        <dbReference type="Proteomes" id="UP000018467"/>
    </source>
</evidence>
<dbReference type="GO" id="GO:0004958">
    <property type="term" value="F:prostaglandin F receptor activity"/>
    <property type="evidence" value="ECO:0007669"/>
    <property type="project" value="Ensembl"/>
</dbReference>
<dbReference type="PROSITE" id="PS00237">
    <property type="entry name" value="G_PROTEIN_RECEP_F1_1"/>
    <property type="match status" value="1"/>
</dbReference>
<keyword evidence="7" id="KW-0297">G-protein coupled receptor</keyword>
<dbReference type="InParanoid" id="A0A3B1ITE0"/>
<evidence type="ECO:0000256" key="12">
    <source>
        <dbReference type="ARBA" id="ARBA00023224"/>
    </source>
</evidence>
<accession>A0A3B1ITE0</accession>
<evidence type="ECO:0000313" key="16">
    <source>
        <dbReference type="Ensembl" id="ENSAMXP00000032800.1"/>
    </source>
</evidence>
<dbReference type="GO" id="GO:0004957">
    <property type="term" value="F:prostaglandin E receptor activity"/>
    <property type="evidence" value="ECO:0007669"/>
    <property type="project" value="TreeGrafter"/>
</dbReference>
<dbReference type="PRINTS" id="PR01788">
    <property type="entry name" value="PROSTANOIDR"/>
</dbReference>
<keyword evidence="17" id="KW-1185">Reference proteome</keyword>
<dbReference type="PRINTS" id="PR00429">
    <property type="entry name" value="THROMBOXANER"/>
</dbReference>
<keyword evidence="8 14" id="KW-0472">Membrane</keyword>
<dbReference type="GO" id="GO:0007204">
    <property type="term" value="P:positive regulation of cytosolic calcium ion concentration"/>
    <property type="evidence" value="ECO:0007669"/>
    <property type="project" value="TreeGrafter"/>
</dbReference>
<dbReference type="STRING" id="7994.ENSAMXP00000032800"/>
<dbReference type="Ensembl" id="ENSAMXT00000040557.1">
    <property type="protein sequence ID" value="ENSAMXP00000032800.1"/>
    <property type="gene ID" value="ENSAMXG00000043345.1"/>
</dbReference>
<keyword evidence="5 14" id="KW-0812">Transmembrane</keyword>
<evidence type="ECO:0000256" key="10">
    <source>
        <dbReference type="ARBA" id="ARBA00023170"/>
    </source>
</evidence>
<feature type="transmembrane region" description="Helical" evidence="14">
    <location>
        <begin position="41"/>
        <end position="61"/>
    </location>
</feature>
<reference evidence="17" key="1">
    <citation type="submission" date="2013-03" db="EMBL/GenBank/DDBJ databases">
        <authorList>
            <person name="Jeffery W."/>
            <person name="Warren W."/>
            <person name="Wilson R.K."/>
        </authorList>
    </citation>
    <scope>NUCLEOTIDE SEQUENCE</scope>
    <source>
        <strain evidence="17">female</strain>
    </source>
</reference>
<organism evidence="16 17">
    <name type="scientific">Astyanax mexicanus</name>
    <name type="common">Blind cave fish</name>
    <name type="synonym">Astyanax fasciatus mexicanus</name>
    <dbReference type="NCBI Taxonomy" id="7994"/>
    <lineage>
        <taxon>Eukaryota</taxon>
        <taxon>Metazoa</taxon>
        <taxon>Chordata</taxon>
        <taxon>Craniata</taxon>
        <taxon>Vertebrata</taxon>
        <taxon>Euteleostomi</taxon>
        <taxon>Actinopterygii</taxon>
        <taxon>Neopterygii</taxon>
        <taxon>Teleostei</taxon>
        <taxon>Ostariophysi</taxon>
        <taxon>Characiformes</taxon>
        <taxon>Characoidei</taxon>
        <taxon>Acestrorhamphidae</taxon>
        <taxon>Acestrorhamphinae</taxon>
        <taxon>Astyanax</taxon>
    </lineage>
</organism>
<evidence type="ECO:0000259" key="15">
    <source>
        <dbReference type="PROSITE" id="PS50262"/>
    </source>
</evidence>
<dbReference type="InterPro" id="IPR000276">
    <property type="entry name" value="GPCR_Rhodpsn"/>
</dbReference>
<feature type="transmembrane region" description="Helical" evidence="14">
    <location>
        <begin position="124"/>
        <end position="145"/>
    </location>
</feature>
<dbReference type="AlphaFoldDB" id="A0A3B1ITE0"/>
<evidence type="ECO:0000256" key="9">
    <source>
        <dbReference type="ARBA" id="ARBA00023157"/>
    </source>
</evidence>
<keyword evidence="12" id="KW-0807">Transducer</keyword>
<protein>
    <recommendedName>
        <fullName evidence="2">Thromboxane A2 receptor</fullName>
    </recommendedName>
    <alternativeName>
        <fullName evidence="13">Prostanoid TP receptor</fullName>
    </alternativeName>
</protein>
<keyword evidence="10" id="KW-0675">Receptor</keyword>
<dbReference type="PANTHER" id="PTHR11866:SF33">
    <property type="entry name" value="THROMBOXANE A2 RECEPTOR"/>
    <property type="match status" value="1"/>
</dbReference>
<feature type="transmembrane region" description="Helical" evidence="14">
    <location>
        <begin position="213"/>
        <end position="233"/>
    </location>
</feature>
<name>A0A3B1ITE0_ASTMX</name>
<dbReference type="GO" id="GO:0007189">
    <property type="term" value="P:adenylate cyclase-activating G protein-coupled receptor signaling pathway"/>
    <property type="evidence" value="ECO:0007669"/>
    <property type="project" value="TreeGrafter"/>
</dbReference>
<dbReference type="InterPro" id="IPR017452">
    <property type="entry name" value="GPCR_Rhodpsn_7TM"/>
</dbReference>
<dbReference type="SUPFAM" id="SSF81321">
    <property type="entry name" value="Family A G protein-coupled receptor-like"/>
    <property type="match status" value="1"/>
</dbReference>
<dbReference type="PROSITE" id="PS50262">
    <property type="entry name" value="G_PROTEIN_RECEP_F1_2"/>
    <property type="match status" value="1"/>
</dbReference>
<comment type="subcellular location">
    <subcellularLocation>
        <location evidence="1">Cell membrane</location>
        <topology evidence="1">Multi-pass membrane protein</topology>
    </subcellularLocation>
</comment>
<dbReference type="GO" id="GO:0006954">
    <property type="term" value="P:inflammatory response"/>
    <property type="evidence" value="ECO:0007669"/>
    <property type="project" value="TreeGrafter"/>
</dbReference>
<dbReference type="InterPro" id="IPR008365">
    <property type="entry name" value="Prostanoid_rcpt"/>
</dbReference>
<evidence type="ECO:0000256" key="1">
    <source>
        <dbReference type="ARBA" id="ARBA00004651"/>
    </source>
</evidence>
<dbReference type="GO" id="GO:0004960">
    <property type="term" value="F:thromboxane receptor activity"/>
    <property type="evidence" value="ECO:0007669"/>
    <property type="project" value="InterPro"/>
</dbReference>
<feature type="transmembrane region" description="Helical" evidence="14">
    <location>
        <begin position="73"/>
        <end position="100"/>
    </location>
</feature>
<dbReference type="KEGG" id="amex:103045748"/>
<evidence type="ECO:0000256" key="11">
    <source>
        <dbReference type="ARBA" id="ARBA00023180"/>
    </source>
</evidence>
<evidence type="ECO:0000256" key="2">
    <source>
        <dbReference type="ARBA" id="ARBA00017628"/>
    </source>
</evidence>
<dbReference type="GeneID" id="103045748"/>
<dbReference type="GeneTree" id="ENSGT01030000234559"/>
<feature type="domain" description="G-protein coupled receptors family 1 profile" evidence="15">
    <location>
        <begin position="52"/>
        <end position="332"/>
    </location>
</feature>